<keyword evidence="2" id="KW-1185">Reference proteome</keyword>
<accession>A0A8H6HN12</accession>
<proteinExistence type="predicted"/>
<reference evidence="1 2" key="1">
    <citation type="submission" date="2020-07" db="EMBL/GenBank/DDBJ databases">
        <title>Comparative genomics of pyrophilous fungi reveals a link between fire events and developmental genes.</title>
        <authorList>
            <consortium name="DOE Joint Genome Institute"/>
            <person name="Steindorff A.S."/>
            <person name="Carver A."/>
            <person name="Calhoun S."/>
            <person name="Stillman K."/>
            <person name="Liu H."/>
            <person name="Lipzen A."/>
            <person name="Pangilinan J."/>
            <person name="Labutti K."/>
            <person name="Bruns T.D."/>
            <person name="Grigoriev I.V."/>
        </authorList>
    </citation>
    <scope>NUCLEOTIDE SEQUENCE [LARGE SCALE GENOMIC DNA]</scope>
    <source>
        <strain evidence="1 2">CBS 144469</strain>
    </source>
</reference>
<protein>
    <submittedName>
        <fullName evidence="1">Uncharacterized protein</fullName>
    </submittedName>
</protein>
<name>A0A8H6HN12_9AGAR</name>
<dbReference type="AlphaFoldDB" id="A0A8H6HN12"/>
<evidence type="ECO:0000313" key="1">
    <source>
        <dbReference type="EMBL" id="KAF6750039.1"/>
    </source>
</evidence>
<sequence>MVNERRELGSEFEVRAGGGYIVVGGKVWAGGGVTKGGGFDWRWTYLSFFETVWFLELFFILDSATARCKLTLEKRSFSKLFRNFSFASPLVVDRELVLARRLLVVRATYSLHSLYVQFVLGPAIIGEQNGCSGALARCVGTWEAISRLRGARYDEHEARGVRWARTAGAVTVAWWGVIVQGEFVRYVYATSVVDSDVRAVTRPVPSPRLGTPFLRCVPLSYLNLVLICSVCKAK</sequence>
<gene>
    <name evidence="1" type="ORF">DFP72DRAFT_852012</name>
</gene>
<dbReference type="EMBL" id="JACGCI010000059">
    <property type="protein sequence ID" value="KAF6750039.1"/>
    <property type="molecule type" value="Genomic_DNA"/>
</dbReference>
<evidence type="ECO:0000313" key="2">
    <source>
        <dbReference type="Proteomes" id="UP000521943"/>
    </source>
</evidence>
<dbReference type="Proteomes" id="UP000521943">
    <property type="component" value="Unassembled WGS sequence"/>
</dbReference>
<comment type="caution">
    <text evidence="1">The sequence shown here is derived from an EMBL/GenBank/DDBJ whole genome shotgun (WGS) entry which is preliminary data.</text>
</comment>
<organism evidence="1 2">
    <name type="scientific">Ephemerocybe angulata</name>
    <dbReference type="NCBI Taxonomy" id="980116"/>
    <lineage>
        <taxon>Eukaryota</taxon>
        <taxon>Fungi</taxon>
        <taxon>Dikarya</taxon>
        <taxon>Basidiomycota</taxon>
        <taxon>Agaricomycotina</taxon>
        <taxon>Agaricomycetes</taxon>
        <taxon>Agaricomycetidae</taxon>
        <taxon>Agaricales</taxon>
        <taxon>Agaricineae</taxon>
        <taxon>Psathyrellaceae</taxon>
        <taxon>Ephemerocybe</taxon>
    </lineage>
</organism>